<dbReference type="AlphaFoldDB" id="A0A7X2J1T5"/>
<feature type="chain" id="PRO_5039147851" evidence="1">
    <location>
        <begin position="22"/>
        <end position="357"/>
    </location>
</feature>
<dbReference type="PROSITE" id="PS51257">
    <property type="entry name" value="PROKAR_LIPOPROTEIN"/>
    <property type="match status" value="1"/>
</dbReference>
<reference evidence="3 4" key="1">
    <citation type="submission" date="2019-11" db="EMBL/GenBank/DDBJ databases">
        <title>Bacillus lacus genome.</title>
        <authorList>
            <person name="Allen C.J."/>
            <person name="Newman J.D."/>
        </authorList>
    </citation>
    <scope>NUCLEOTIDE SEQUENCE [LARGE SCALE GENOMIC DNA]</scope>
    <source>
        <strain evidence="3 4">KCTC 33946</strain>
    </source>
</reference>
<evidence type="ECO:0000313" key="3">
    <source>
        <dbReference type="EMBL" id="MRX73572.1"/>
    </source>
</evidence>
<name>A0A7X2J1T5_9BACI</name>
<dbReference type="PANTHER" id="PTHR19328">
    <property type="entry name" value="HEDGEHOG-INTERACTING PROTEIN"/>
    <property type="match status" value="1"/>
</dbReference>
<sequence length="357" mass="39415">MKKKAIPLILTSLLLASCSQGGQQESEQSSEPAVSDVGPKSMIQNLDVPWAITKIGDTFYFPERTGSIVEWNSEEGTTSSTLSLTEDIHVQGEGGLLGFEPAADFAESQEAFLYHTYQTEDNLFNRIVLVKKEGTQWTEQSVLLDGIPGGVNHNGGRLKAGPDHKLYVTTGDTYQTELAQDVESLAGKILRLELNGDVPDDNPFGSSYVYSYGHRNPQGLAWDEDGNLYSSEHGQTAHDEINLIQPGKNYGWPEIEGDETQEGMESPIFHTGNDTWAPSGLAYHEGKLYVATLAGTSLKSYEIETGETEDLVNHLGRLRDVLIEENVLYTISNNRDGRGNPGENDDQLYRLELKRED</sequence>
<gene>
    <name evidence="3" type="ORF">GJU40_15615</name>
</gene>
<dbReference type="InterPro" id="IPR011041">
    <property type="entry name" value="Quinoprot_gluc/sorb_DH_b-prop"/>
</dbReference>
<dbReference type="InterPro" id="IPR012938">
    <property type="entry name" value="Glc/Sorbosone_DH"/>
</dbReference>
<dbReference type="InterPro" id="IPR011042">
    <property type="entry name" value="6-blade_b-propeller_TolB-like"/>
</dbReference>
<dbReference type="SUPFAM" id="SSF50952">
    <property type="entry name" value="Soluble quinoprotein glucose dehydrogenase"/>
    <property type="match status" value="1"/>
</dbReference>
<dbReference type="Proteomes" id="UP000448867">
    <property type="component" value="Unassembled WGS sequence"/>
</dbReference>
<dbReference type="Gene3D" id="2.120.10.30">
    <property type="entry name" value="TolB, C-terminal domain"/>
    <property type="match status" value="1"/>
</dbReference>
<proteinExistence type="predicted"/>
<evidence type="ECO:0000259" key="2">
    <source>
        <dbReference type="Pfam" id="PF07995"/>
    </source>
</evidence>
<comment type="caution">
    <text evidence="3">The sequence shown here is derived from an EMBL/GenBank/DDBJ whole genome shotgun (WGS) entry which is preliminary data.</text>
</comment>
<protein>
    <submittedName>
        <fullName evidence="3">Quinoprotein glucose dehydrogenase</fullName>
    </submittedName>
</protein>
<feature type="domain" description="Glucose/Sorbosone dehydrogenase" evidence="2">
    <location>
        <begin position="46"/>
        <end position="338"/>
    </location>
</feature>
<organism evidence="3 4">
    <name type="scientific">Metabacillus lacus</name>
    <dbReference type="NCBI Taxonomy" id="1983721"/>
    <lineage>
        <taxon>Bacteria</taxon>
        <taxon>Bacillati</taxon>
        <taxon>Bacillota</taxon>
        <taxon>Bacilli</taxon>
        <taxon>Bacillales</taxon>
        <taxon>Bacillaceae</taxon>
        <taxon>Metabacillus</taxon>
    </lineage>
</organism>
<feature type="signal peptide" evidence="1">
    <location>
        <begin position="1"/>
        <end position="21"/>
    </location>
</feature>
<dbReference type="Pfam" id="PF07995">
    <property type="entry name" value="GSDH"/>
    <property type="match status" value="1"/>
</dbReference>
<dbReference type="EMBL" id="WKKI01000038">
    <property type="protein sequence ID" value="MRX73572.1"/>
    <property type="molecule type" value="Genomic_DNA"/>
</dbReference>
<dbReference type="OrthoDB" id="9770043at2"/>
<accession>A0A7X2J1T5</accession>
<keyword evidence="4" id="KW-1185">Reference proteome</keyword>
<keyword evidence="1" id="KW-0732">Signal</keyword>
<evidence type="ECO:0000256" key="1">
    <source>
        <dbReference type="SAM" id="SignalP"/>
    </source>
</evidence>
<evidence type="ECO:0000313" key="4">
    <source>
        <dbReference type="Proteomes" id="UP000448867"/>
    </source>
</evidence>
<dbReference type="PANTHER" id="PTHR19328:SF13">
    <property type="entry name" value="HIPL1 PROTEIN"/>
    <property type="match status" value="1"/>
</dbReference>
<dbReference type="RefSeq" id="WP_154309031.1">
    <property type="nucleotide sequence ID" value="NZ_WKKI01000038.1"/>
</dbReference>